<accession>A0A2M9C4U5</accession>
<protein>
    <submittedName>
        <fullName evidence="2">Uncharacterized protein</fullName>
    </submittedName>
</protein>
<dbReference type="AlphaFoldDB" id="A0A2M9C4U5"/>
<feature type="transmembrane region" description="Helical" evidence="1">
    <location>
        <begin position="38"/>
        <end position="58"/>
    </location>
</feature>
<sequence length="67" mass="7108">MKSWSFERLALVGFASSALCVLLLIVNAVTGNAAVAVLLPIAILALAFGGFCSVRAQIVRSRNRRGF</sequence>
<keyword evidence="1" id="KW-1133">Transmembrane helix</keyword>
<dbReference type="Proteomes" id="UP000230161">
    <property type="component" value="Unassembled WGS sequence"/>
</dbReference>
<reference evidence="2 3" key="1">
    <citation type="submission" date="2017-11" db="EMBL/GenBank/DDBJ databases">
        <title>Genomic Encyclopedia of Archaeal and Bacterial Type Strains, Phase II (KMG-II): From Individual Species to Whole Genera.</title>
        <authorList>
            <person name="Goeker M."/>
        </authorList>
    </citation>
    <scope>NUCLEOTIDE SEQUENCE [LARGE SCALE GENOMIC DNA]</scope>
    <source>
        <strain evidence="2 3">DSM 25625</strain>
    </source>
</reference>
<proteinExistence type="predicted"/>
<dbReference type="RefSeq" id="WP_100343419.1">
    <property type="nucleotide sequence ID" value="NZ_PGFB01000001.1"/>
</dbReference>
<gene>
    <name evidence="2" type="ORF">CLV54_0569</name>
</gene>
<name>A0A2M9C4U5_9MICO</name>
<evidence type="ECO:0000256" key="1">
    <source>
        <dbReference type="SAM" id="Phobius"/>
    </source>
</evidence>
<evidence type="ECO:0000313" key="3">
    <source>
        <dbReference type="Proteomes" id="UP000230161"/>
    </source>
</evidence>
<organism evidence="2 3">
    <name type="scientific">Compostimonas suwonensis</name>
    <dbReference type="NCBI Taxonomy" id="1048394"/>
    <lineage>
        <taxon>Bacteria</taxon>
        <taxon>Bacillati</taxon>
        <taxon>Actinomycetota</taxon>
        <taxon>Actinomycetes</taxon>
        <taxon>Micrococcales</taxon>
        <taxon>Microbacteriaceae</taxon>
        <taxon>Compostimonas</taxon>
    </lineage>
</organism>
<keyword evidence="3" id="KW-1185">Reference proteome</keyword>
<dbReference type="EMBL" id="PGFB01000001">
    <property type="protein sequence ID" value="PJJ65536.1"/>
    <property type="molecule type" value="Genomic_DNA"/>
</dbReference>
<evidence type="ECO:0000313" key="2">
    <source>
        <dbReference type="EMBL" id="PJJ65536.1"/>
    </source>
</evidence>
<keyword evidence="1" id="KW-0812">Transmembrane</keyword>
<keyword evidence="1" id="KW-0472">Membrane</keyword>
<comment type="caution">
    <text evidence="2">The sequence shown here is derived from an EMBL/GenBank/DDBJ whole genome shotgun (WGS) entry which is preliminary data.</text>
</comment>